<feature type="non-terminal residue" evidence="1">
    <location>
        <position position="1"/>
    </location>
</feature>
<dbReference type="EMBL" id="CP111014">
    <property type="protein sequence ID" value="WAQ98069.1"/>
    <property type="molecule type" value="Genomic_DNA"/>
</dbReference>
<sequence length="97" mass="11236">MIPLRFYGTGMVLQVIGDSHVVDVATVSRVVTAVTDCIFDMKDSAIKFPTADRHRHRMHQDGTYIRIQTPFENEEQYVNRKHFHNLNMQASCDNRVN</sequence>
<organism evidence="1 2">
    <name type="scientific">Mya arenaria</name>
    <name type="common">Soft-shell clam</name>
    <dbReference type="NCBI Taxonomy" id="6604"/>
    <lineage>
        <taxon>Eukaryota</taxon>
        <taxon>Metazoa</taxon>
        <taxon>Spiralia</taxon>
        <taxon>Lophotrochozoa</taxon>
        <taxon>Mollusca</taxon>
        <taxon>Bivalvia</taxon>
        <taxon>Autobranchia</taxon>
        <taxon>Heteroconchia</taxon>
        <taxon>Euheterodonta</taxon>
        <taxon>Imparidentia</taxon>
        <taxon>Neoheterodontei</taxon>
        <taxon>Myida</taxon>
        <taxon>Myoidea</taxon>
        <taxon>Myidae</taxon>
        <taxon>Mya</taxon>
    </lineage>
</organism>
<reference evidence="1" key="1">
    <citation type="submission" date="2022-11" db="EMBL/GenBank/DDBJ databases">
        <title>Centuries of genome instability and evolution in soft-shell clam transmissible cancer (bioRxiv).</title>
        <authorList>
            <person name="Hart S.F.M."/>
            <person name="Yonemitsu M.A."/>
            <person name="Giersch R.M."/>
            <person name="Beal B.F."/>
            <person name="Arriagada G."/>
            <person name="Davis B.W."/>
            <person name="Ostrander E.A."/>
            <person name="Goff S.P."/>
            <person name="Metzger M.J."/>
        </authorList>
    </citation>
    <scope>NUCLEOTIDE SEQUENCE</scope>
    <source>
        <strain evidence="1">MELC-2E11</strain>
        <tissue evidence="1">Siphon/mantle</tissue>
    </source>
</reference>
<name>A0ABY7DK49_MYAAR</name>
<accession>A0ABY7DK49</accession>
<evidence type="ECO:0000313" key="1">
    <source>
        <dbReference type="EMBL" id="WAQ98069.1"/>
    </source>
</evidence>
<dbReference type="Proteomes" id="UP001164746">
    <property type="component" value="Chromosome 3"/>
</dbReference>
<evidence type="ECO:0000313" key="2">
    <source>
        <dbReference type="Proteomes" id="UP001164746"/>
    </source>
</evidence>
<keyword evidence="2" id="KW-1185">Reference proteome</keyword>
<proteinExistence type="predicted"/>
<gene>
    <name evidence="1" type="ORF">MAR_022442</name>
</gene>
<protein>
    <submittedName>
        <fullName evidence="1">Uncharacterized protein</fullName>
    </submittedName>
</protein>